<evidence type="ECO:0000313" key="5">
    <source>
        <dbReference type="Proteomes" id="UP000306855"/>
    </source>
</evidence>
<dbReference type="EMBL" id="QZFR01000067">
    <property type="protein sequence ID" value="RXV70539.1"/>
    <property type="molecule type" value="Genomic_DNA"/>
</dbReference>
<dbReference type="AlphaFoldDB" id="A0A4Q2AKU4"/>
<organism evidence="2 4">
    <name type="scientific">Ligilactobacillus murinus</name>
    <dbReference type="NCBI Taxonomy" id="1622"/>
    <lineage>
        <taxon>Bacteria</taxon>
        <taxon>Bacillati</taxon>
        <taxon>Bacillota</taxon>
        <taxon>Bacilli</taxon>
        <taxon>Lactobacillales</taxon>
        <taxon>Lactobacillaceae</taxon>
        <taxon>Ligilactobacillus</taxon>
    </lineage>
</organism>
<accession>A0A4Q2AKU4</accession>
<reference evidence="1 6" key="2">
    <citation type="journal article" date="2019" name="Nat. Med.">
        <title>Preventing dysbiosis of the neonatal mouse intestinal microbiome protects against late-onset sepsis.</title>
        <authorList>
            <person name="Singer J.R."/>
            <person name="Blosser E.G."/>
            <person name="Zindl C.L."/>
            <person name="Silberger D.J."/>
            <person name="Conlan S."/>
            <person name="Laufer V.A."/>
            <person name="DiToro D."/>
            <person name="Deming C."/>
            <person name="Kumar R."/>
            <person name="Morrow C.D."/>
            <person name="Segre J.A."/>
            <person name="Gray M.J."/>
            <person name="Randolph D.A."/>
            <person name="Weaver C.T."/>
        </authorList>
    </citation>
    <scope>NUCLEOTIDE SEQUENCE [LARGE SCALE GENOMIC DNA]</scope>
    <source>
        <strain evidence="1 6">V10</strain>
    </source>
</reference>
<dbReference type="EMBL" id="CP040852">
    <property type="protein sequence ID" value="QIA90187.1"/>
    <property type="molecule type" value="Genomic_DNA"/>
</dbReference>
<dbReference type="RefSeq" id="WP_004047536.1">
    <property type="nucleotide sequence ID" value="NZ_BDFM01000189.1"/>
</dbReference>
<evidence type="ECO:0000313" key="2">
    <source>
        <dbReference type="EMBL" id="RXV70539.1"/>
    </source>
</evidence>
<name>A0A4Q2AKU4_9LACO</name>
<sequence length="67" mass="7539">MENGLAKKSPTVIKKQFEDQEMLWFPVMMGIATKAEMDKATMAEIQLLNEVANKKLELQRGLGLDGE</sequence>
<dbReference type="EMBL" id="SRYK01000015">
    <property type="protein sequence ID" value="TGY55938.1"/>
    <property type="molecule type" value="Genomic_DNA"/>
</dbReference>
<dbReference type="OrthoDB" id="2305699at2"/>
<protein>
    <submittedName>
        <fullName evidence="2">Uncharacterized protein</fullName>
    </submittedName>
</protein>
<dbReference type="Proteomes" id="UP000463931">
    <property type="component" value="Chromosome"/>
</dbReference>
<reference evidence="3 5" key="3">
    <citation type="submission" date="2019-04" db="EMBL/GenBank/DDBJ databases">
        <title>Microbes associate with the intestines of laboratory mice.</title>
        <authorList>
            <person name="Navarre W."/>
            <person name="Wong E."/>
            <person name="Huang K."/>
            <person name="Tropini C."/>
            <person name="Ng K."/>
            <person name="Yu B."/>
        </authorList>
    </citation>
    <scope>NUCLEOTIDE SEQUENCE [LARGE SCALE GENOMIC DNA]</scope>
    <source>
        <strain evidence="3 5">NM26_J9</strain>
    </source>
</reference>
<reference evidence="2 4" key="1">
    <citation type="submission" date="2018-09" db="EMBL/GenBank/DDBJ databases">
        <title>Murine metabolic-syndrome-specific gut microbial biobank.</title>
        <authorList>
            <person name="Liu C."/>
        </authorList>
    </citation>
    <scope>NUCLEOTIDE SEQUENCE [LARGE SCALE GENOMIC DNA]</scope>
    <source>
        <strain evidence="2 4">C-30</strain>
    </source>
</reference>
<evidence type="ECO:0000313" key="1">
    <source>
        <dbReference type="EMBL" id="QIA90187.1"/>
    </source>
</evidence>
<dbReference type="Proteomes" id="UP000306855">
    <property type="component" value="Unassembled WGS sequence"/>
</dbReference>
<evidence type="ECO:0000313" key="4">
    <source>
        <dbReference type="Proteomes" id="UP000289316"/>
    </source>
</evidence>
<gene>
    <name evidence="2" type="ORF">D6C19_08500</name>
    <name evidence="3" type="ORF">E5340_04520</name>
    <name evidence="1" type="ORF">FEE40_08520</name>
</gene>
<evidence type="ECO:0000313" key="3">
    <source>
        <dbReference type="EMBL" id="TGY55938.1"/>
    </source>
</evidence>
<evidence type="ECO:0000313" key="6">
    <source>
        <dbReference type="Proteomes" id="UP000463931"/>
    </source>
</evidence>
<proteinExistence type="predicted"/>
<dbReference type="Proteomes" id="UP000289316">
    <property type="component" value="Unassembled WGS sequence"/>
</dbReference>